<dbReference type="EMBL" id="FNWT01000002">
    <property type="protein sequence ID" value="SEH42762.1"/>
    <property type="molecule type" value="Genomic_DNA"/>
</dbReference>
<reference evidence="2 3" key="1">
    <citation type="submission" date="2016-10" db="EMBL/GenBank/DDBJ databases">
        <authorList>
            <person name="Varghese N."/>
            <person name="Submissions S."/>
        </authorList>
    </citation>
    <scope>NUCLEOTIDE SEQUENCE [LARGE SCALE GENOMIC DNA]</scope>
    <source>
        <strain evidence="2 3">WCP15</strain>
    </source>
</reference>
<dbReference type="InterPro" id="IPR036610">
    <property type="entry name" value="PEBP-like_sf"/>
</dbReference>
<protein>
    <recommendedName>
        <fullName evidence="4">YbhB/YbcL family Raf kinase inhibitor-like protein</fullName>
    </recommendedName>
</protein>
<comment type="caution">
    <text evidence="2">The sequence shown here is derived from an EMBL/GenBank/DDBJ whole genome shotgun (WGS) entry which is preliminary data.</text>
</comment>
<dbReference type="NCBIfam" id="TIGR00481">
    <property type="entry name" value="YbhB/YbcL family Raf kinase inhibitor-like protein"/>
    <property type="match status" value="1"/>
</dbReference>
<proteinExistence type="inferred from homology"/>
<keyword evidence="3" id="KW-1185">Reference proteome</keyword>
<dbReference type="Pfam" id="PF01161">
    <property type="entry name" value="PBP"/>
    <property type="match status" value="1"/>
</dbReference>
<gene>
    <name evidence="2" type="ORF">SAMN05216447_102106</name>
</gene>
<comment type="similarity">
    <text evidence="1">Belongs to the UPF0098 family.</text>
</comment>
<evidence type="ECO:0000256" key="1">
    <source>
        <dbReference type="ARBA" id="ARBA00007120"/>
    </source>
</evidence>
<evidence type="ECO:0000313" key="3">
    <source>
        <dbReference type="Proteomes" id="UP000199135"/>
    </source>
</evidence>
<evidence type="ECO:0008006" key="4">
    <source>
        <dbReference type="Google" id="ProtNLM"/>
    </source>
</evidence>
<evidence type="ECO:0000313" key="2">
    <source>
        <dbReference type="EMBL" id="SEH42762.1"/>
    </source>
</evidence>
<dbReference type="Proteomes" id="UP000199135">
    <property type="component" value="Unassembled WGS sequence"/>
</dbReference>
<dbReference type="InterPro" id="IPR005247">
    <property type="entry name" value="YbhB_YbcL/LppC-like"/>
</dbReference>
<name>A0A1H6I3R5_9ACTN</name>
<accession>A0A1H6I3R5</accession>
<dbReference type="RefSeq" id="WP_078686991.1">
    <property type="nucleotide sequence ID" value="NZ_FNWT01000002.1"/>
</dbReference>
<dbReference type="SUPFAM" id="SSF49777">
    <property type="entry name" value="PEBP-like"/>
    <property type="match status" value="1"/>
</dbReference>
<dbReference type="Gene3D" id="3.90.280.10">
    <property type="entry name" value="PEBP-like"/>
    <property type="match status" value="1"/>
</dbReference>
<organism evidence="2 3">
    <name type="scientific">Parafannyhessea umbonata</name>
    <dbReference type="NCBI Taxonomy" id="604330"/>
    <lineage>
        <taxon>Bacteria</taxon>
        <taxon>Bacillati</taxon>
        <taxon>Actinomycetota</taxon>
        <taxon>Coriobacteriia</taxon>
        <taxon>Coriobacteriales</taxon>
        <taxon>Atopobiaceae</taxon>
        <taxon>Parafannyhessea</taxon>
    </lineage>
</organism>
<dbReference type="CDD" id="cd00865">
    <property type="entry name" value="PEBP_bact_arch"/>
    <property type="match status" value="1"/>
</dbReference>
<sequence length="169" mass="18756">MDIQMQLEDGYLSERYAKRSDVMDREGWACRRSFPFAVTGIPEGTRALGILYMDWDSIPVCGFPWIHWCAVATPAHADFDGTWEAPDDLSRGCAARIEQGYNSACKSEPEIGVGYVGPCPPDADHGYTLTIFALDEDPQLGEPFWASELVDLAREHALEEVSLTMMASC</sequence>
<dbReference type="InterPro" id="IPR008914">
    <property type="entry name" value="PEBP"/>
</dbReference>